<evidence type="ECO:0000259" key="4">
    <source>
        <dbReference type="Pfam" id="PF08190"/>
    </source>
</evidence>
<dbReference type="STRING" id="34508.A0A4U5LVQ9"/>
<dbReference type="GO" id="GO:0097255">
    <property type="term" value="C:R2TP complex"/>
    <property type="evidence" value="ECO:0007669"/>
    <property type="project" value="TreeGrafter"/>
</dbReference>
<accession>A0A4U5LVQ9</accession>
<dbReference type="GO" id="GO:1990904">
    <property type="term" value="C:ribonucleoprotein complex"/>
    <property type="evidence" value="ECO:0007669"/>
    <property type="project" value="TreeGrafter"/>
</dbReference>
<name>A0A4U5LVQ9_STECR</name>
<proteinExistence type="inferred from homology"/>
<reference evidence="5 6" key="2">
    <citation type="journal article" date="2019" name="G3 (Bethesda)">
        <title>Hybrid Assembly of the Genome of the Entomopathogenic Nematode Steinernema carpocapsae Identifies the X-Chromosome.</title>
        <authorList>
            <person name="Serra L."/>
            <person name="Macchietto M."/>
            <person name="Macias-Munoz A."/>
            <person name="McGill C.J."/>
            <person name="Rodriguez I.M."/>
            <person name="Rodriguez B."/>
            <person name="Murad R."/>
            <person name="Mortazavi A."/>
        </authorList>
    </citation>
    <scope>NUCLEOTIDE SEQUENCE [LARGE SCALE GENOMIC DNA]</scope>
    <source>
        <strain evidence="5 6">ALL</strain>
    </source>
</reference>
<feature type="domain" description="PIH1 N-terminal" evidence="4">
    <location>
        <begin position="9"/>
        <end position="170"/>
    </location>
</feature>
<dbReference type="PANTHER" id="PTHR22997">
    <property type="entry name" value="PIH1 DOMAIN-CONTAINING PROTEIN 1"/>
    <property type="match status" value="1"/>
</dbReference>
<evidence type="ECO:0000313" key="6">
    <source>
        <dbReference type="Proteomes" id="UP000298663"/>
    </source>
</evidence>
<comment type="caution">
    <text evidence="5">The sequence shown here is derived from an EMBL/GenBank/DDBJ whole genome shotgun (WGS) entry which is preliminary data.</text>
</comment>
<dbReference type="OrthoDB" id="5135119at2759"/>
<reference evidence="5 6" key="1">
    <citation type="journal article" date="2015" name="Genome Biol.">
        <title>Comparative genomics of Steinernema reveals deeply conserved gene regulatory networks.</title>
        <authorList>
            <person name="Dillman A.R."/>
            <person name="Macchietto M."/>
            <person name="Porter C.F."/>
            <person name="Rogers A."/>
            <person name="Williams B."/>
            <person name="Antoshechkin I."/>
            <person name="Lee M.M."/>
            <person name="Goodwin Z."/>
            <person name="Lu X."/>
            <person name="Lewis E.E."/>
            <person name="Goodrich-Blair H."/>
            <person name="Stock S.P."/>
            <person name="Adams B.J."/>
            <person name="Sternberg P.W."/>
            <person name="Mortazavi A."/>
        </authorList>
    </citation>
    <scope>NUCLEOTIDE SEQUENCE [LARGE SCALE GENOMIC DNA]</scope>
    <source>
        <strain evidence="5 6">ALL</strain>
    </source>
</reference>
<evidence type="ECO:0000313" key="5">
    <source>
        <dbReference type="EMBL" id="TKR60240.1"/>
    </source>
</evidence>
<gene>
    <name evidence="5" type="ORF">L596_027518</name>
</gene>
<dbReference type="GO" id="GO:0006364">
    <property type="term" value="P:rRNA processing"/>
    <property type="evidence" value="ECO:0007669"/>
    <property type="project" value="TreeGrafter"/>
</dbReference>
<organism evidence="5 6">
    <name type="scientific">Steinernema carpocapsae</name>
    <name type="common">Entomopathogenic nematode</name>
    <dbReference type="NCBI Taxonomy" id="34508"/>
    <lineage>
        <taxon>Eukaryota</taxon>
        <taxon>Metazoa</taxon>
        <taxon>Ecdysozoa</taxon>
        <taxon>Nematoda</taxon>
        <taxon>Chromadorea</taxon>
        <taxon>Rhabditida</taxon>
        <taxon>Tylenchina</taxon>
        <taxon>Panagrolaimomorpha</taxon>
        <taxon>Strongyloidoidea</taxon>
        <taxon>Steinernematidae</taxon>
        <taxon>Steinernema</taxon>
    </lineage>
</organism>
<keyword evidence="6" id="KW-1185">Reference proteome</keyword>
<evidence type="ECO:0000256" key="3">
    <source>
        <dbReference type="SAM" id="MobiDB-lite"/>
    </source>
</evidence>
<evidence type="ECO:0000256" key="2">
    <source>
        <dbReference type="ARBA" id="ARBA00046233"/>
    </source>
</evidence>
<dbReference type="AlphaFoldDB" id="A0A4U5LVQ9"/>
<sequence>MVQIIEKGEKGDDTWVVHPNAGYVLKFKNVKQNVNLIRETSDESGHKLFINVCHCNELPNVMNDLDEEECGLALLEESGSYKVPISIGEVETSTDNHGETCQKIDLVVNSTYYYKRLDIKSEFYRQVLLLIMSEAIVAKYGIKLDPTKAIQLRNRKVVGELSTQRIRKQPTAAHVVDVDPETSKECRDADDEVC</sequence>
<feature type="region of interest" description="Disordered" evidence="3">
    <location>
        <begin position="172"/>
        <end position="194"/>
    </location>
</feature>
<dbReference type="InterPro" id="IPR050734">
    <property type="entry name" value="PIH1/Kintoun_subfamily"/>
</dbReference>
<evidence type="ECO:0000256" key="1">
    <source>
        <dbReference type="ARBA" id="ARBA00008511"/>
    </source>
</evidence>
<dbReference type="GO" id="GO:0005737">
    <property type="term" value="C:cytoplasm"/>
    <property type="evidence" value="ECO:0007669"/>
    <property type="project" value="TreeGrafter"/>
</dbReference>
<dbReference type="PANTHER" id="PTHR22997:SF0">
    <property type="entry name" value="PIH1 DOMAIN-CONTAINING PROTEIN 1"/>
    <property type="match status" value="1"/>
</dbReference>
<dbReference type="GO" id="GO:0000492">
    <property type="term" value="P:box C/D snoRNP assembly"/>
    <property type="evidence" value="ECO:0007669"/>
    <property type="project" value="TreeGrafter"/>
</dbReference>
<protein>
    <recommendedName>
        <fullName evidence="4">PIH1 N-terminal domain-containing protein</fullName>
    </recommendedName>
</protein>
<dbReference type="Pfam" id="PF08190">
    <property type="entry name" value="PIH1"/>
    <property type="match status" value="1"/>
</dbReference>
<comment type="similarity">
    <text evidence="1">Belongs to the PIH1 family.</text>
</comment>
<dbReference type="EMBL" id="AZBU02000011">
    <property type="protein sequence ID" value="TKR60240.1"/>
    <property type="molecule type" value="Genomic_DNA"/>
</dbReference>
<dbReference type="Proteomes" id="UP000298663">
    <property type="component" value="Unassembled WGS sequence"/>
</dbReference>
<dbReference type="InterPro" id="IPR012981">
    <property type="entry name" value="PIH1_N"/>
</dbReference>
<comment type="function">
    <text evidence="2">Involved in the assembly of C/D box small nucleolar ribonucleoprotein (snoRNP) particles. Recruits the SWI/SNF complex to the core promoter of rRNA genes and enhances pre-rRNA transcription. Mediates interaction of TELO2 with the R2TP complex which is necessary for the stability of MTOR and SMG1. Positively regulates the assembly and activity of the mTORC1 complex.</text>
</comment>